<evidence type="ECO:0000259" key="1">
    <source>
        <dbReference type="PROSITE" id="PS51352"/>
    </source>
</evidence>
<keyword evidence="3" id="KW-1185">Reference proteome</keyword>
<protein>
    <recommendedName>
        <fullName evidence="1">Thioredoxin domain-containing protein</fullName>
    </recommendedName>
</protein>
<dbReference type="PANTHER" id="PTHR47192:SF4">
    <property type="entry name" value="THIOREDOXIN-LIKE 3-2, CHLOROPLASTIC"/>
    <property type="match status" value="1"/>
</dbReference>
<dbReference type="InterPro" id="IPR036249">
    <property type="entry name" value="Thioredoxin-like_sf"/>
</dbReference>
<dbReference type="PANTHER" id="PTHR47192">
    <property type="entry name" value="THIOREDOXIN-LIKE 3-2, CHLOROPLASTIC"/>
    <property type="match status" value="1"/>
</dbReference>
<evidence type="ECO:0000313" key="3">
    <source>
        <dbReference type="Proteomes" id="UP001489004"/>
    </source>
</evidence>
<accession>A0AAW1Q5I4</accession>
<gene>
    <name evidence="2" type="ORF">WJX72_010290</name>
</gene>
<feature type="domain" description="Thioredoxin" evidence="1">
    <location>
        <begin position="1"/>
        <end position="118"/>
    </location>
</feature>
<dbReference type="CDD" id="cd02947">
    <property type="entry name" value="TRX_family"/>
    <property type="match status" value="1"/>
</dbReference>
<dbReference type="InterPro" id="IPR044253">
    <property type="entry name" value="WCRKC1/2"/>
</dbReference>
<dbReference type="PROSITE" id="PS51352">
    <property type="entry name" value="THIOREDOXIN_2"/>
    <property type="match status" value="1"/>
</dbReference>
<reference evidence="2 3" key="1">
    <citation type="journal article" date="2024" name="Nat. Commun.">
        <title>Phylogenomics reveals the evolutionary origins of lichenization in chlorophyte algae.</title>
        <authorList>
            <person name="Puginier C."/>
            <person name="Libourel C."/>
            <person name="Otte J."/>
            <person name="Skaloud P."/>
            <person name="Haon M."/>
            <person name="Grisel S."/>
            <person name="Petersen M."/>
            <person name="Berrin J.G."/>
            <person name="Delaux P.M."/>
            <person name="Dal Grande F."/>
            <person name="Keller J."/>
        </authorList>
    </citation>
    <scope>NUCLEOTIDE SEQUENCE [LARGE SCALE GENOMIC DNA]</scope>
    <source>
        <strain evidence="2 3">SAG 2043</strain>
    </source>
</reference>
<dbReference type="AlphaFoldDB" id="A0AAW1Q5I4"/>
<dbReference type="InterPro" id="IPR013766">
    <property type="entry name" value="Thioredoxin_domain"/>
</dbReference>
<dbReference type="Proteomes" id="UP001489004">
    <property type="component" value="Unassembled WGS sequence"/>
</dbReference>
<sequence length="134" mass="14788">MALSEGSGYEVITSEEAFQQVLQKSEVVVVDWMAKWCRKCIYLKPKLEKLVRDEFPQLSLAFVDVNAVPVQVVTGNGIKKMPTIAVYRRGEKITQHIAAEGGTGAIQKIREMLQGCELKAGGEVQPDGEVQPVQ</sequence>
<comment type="caution">
    <text evidence="2">The sequence shown here is derived from an EMBL/GenBank/DDBJ whole genome shotgun (WGS) entry which is preliminary data.</text>
</comment>
<dbReference type="Gene3D" id="3.40.30.10">
    <property type="entry name" value="Glutaredoxin"/>
    <property type="match status" value="1"/>
</dbReference>
<dbReference type="Pfam" id="PF00085">
    <property type="entry name" value="Thioredoxin"/>
    <property type="match status" value="1"/>
</dbReference>
<dbReference type="EMBL" id="JALJOR010000005">
    <property type="protein sequence ID" value="KAK9817146.1"/>
    <property type="molecule type" value="Genomic_DNA"/>
</dbReference>
<proteinExistence type="predicted"/>
<name>A0AAW1Q5I4_9CHLO</name>
<dbReference type="SUPFAM" id="SSF52833">
    <property type="entry name" value="Thioredoxin-like"/>
    <property type="match status" value="1"/>
</dbReference>
<organism evidence="2 3">
    <name type="scientific">[Myrmecia] bisecta</name>
    <dbReference type="NCBI Taxonomy" id="41462"/>
    <lineage>
        <taxon>Eukaryota</taxon>
        <taxon>Viridiplantae</taxon>
        <taxon>Chlorophyta</taxon>
        <taxon>core chlorophytes</taxon>
        <taxon>Trebouxiophyceae</taxon>
        <taxon>Trebouxiales</taxon>
        <taxon>Trebouxiaceae</taxon>
        <taxon>Myrmecia</taxon>
    </lineage>
</organism>
<evidence type="ECO:0000313" key="2">
    <source>
        <dbReference type="EMBL" id="KAK9817146.1"/>
    </source>
</evidence>
<dbReference type="GO" id="GO:0009570">
    <property type="term" value="C:chloroplast stroma"/>
    <property type="evidence" value="ECO:0007669"/>
    <property type="project" value="InterPro"/>
</dbReference>